<accession>A0A0M0JHG9</accession>
<protein>
    <submittedName>
        <fullName evidence="3">Uncharacterized protein</fullName>
    </submittedName>
</protein>
<dbReference type="OrthoDB" id="10685683at2759"/>
<feature type="region of interest" description="Disordered" evidence="2">
    <location>
        <begin position="14"/>
        <end position="34"/>
    </location>
</feature>
<evidence type="ECO:0000256" key="1">
    <source>
        <dbReference type="SAM" id="Coils"/>
    </source>
</evidence>
<gene>
    <name evidence="3" type="ORF">Ctob_001691</name>
</gene>
<evidence type="ECO:0000313" key="4">
    <source>
        <dbReference type="Proteomes" id="UP000037460"/>
    </source>
</evidence>
<dbReference type="Proteomes" id="UP000037460">
    <property type="component" value="Unassembled WGS sequence"/>
</dbReference>
<evidence type="ECO:0000313" key="3">
    <source>
        <dbReference type="EMBL" id="KOO26036.1"/>
    </source>
</evidence>
<organism evidence="3 4">
    <name type="scientific">Chrysochromulina tobinii</name>
    <dbReference type="NCBI Taxonomy" id="1460289"/>
    <lineage>
        <taxon>Eukaryota</taxon>
        <taxon>Haptista</taxon>
        <taxon>Haptophyta</taxon>
        <taxon>Prymnesiophyceae</taxon>
        <taxon>Prymnesiales</taxon>
        <taxon>Chrysochromulinaceae</taxon>
        <taxon>Chrysochromulina</taxon>
    </lineage>
</organism>
<feature type="coiled-coil region" evidence="1">
    <location>
        <begin position="357"/>
        <end position="393"/>
    </location>
</feature>
<keyword evidence="1" id="KW-0175">Coiled coil</keyword>
<dbReference type="EMBL" id="JWZX01002898">
    <property type="protein sequence ID" value="KOO26036.1"/>
    <property type="molecule type" value="Genomic_DNA"/>
</dbReference>
<name>A0A0M0JHG9_9EUKA</name>
<dbReference type="AlphaFoldDB" id="A0A0M0JHG9"/>
<evidence type="ECO:0000256" key="2">
    <source>
        <dbReference type="SAM" id="MobiDB-lite"/>
    </source>
</evidence>
<keyword evidence="4" id="KW-1185">Reference proteome</keyword>
<feature type="region of interest" description="Disordered" evidence="2">
    <location>
        <begin position="442"/>
        <end position="500"/>
    </location>
</feature>
<reference evidence="4" key="1">
    <citation type="journal article" date="2015" name="PLoS Genet.">
        <title>Genome Sequence and Transcriptome Analyses of Chrysochromulina tobin: Metabolic Tools for Enhanced Algal Fitness in the Prominent Order Prymnesiales (Haptophyceae).</title>
        <authorList>
            <person name="Hovde B.T."/>
            <person name="Deodato C.R."/>
            <person name="Hunsperger H.M."/>
            <person name="Ryken S.A."/>
            <person name="Yost W."/>
            <person name="Jha R.K."/>
            <person name="Patterson J."/>
            <person name="Monnat R.J. Jr."/>
            <person name="Barlow S.B."/>
            <person name="Starkenburg S.R."/>
            <person name="Cattolico R.A."/>
        </authorList>
    </citation>
    <scope>NUCLEOTIDE SEQUENCE</scope>
    <source>
        <strain evidence="4">CCMP291</strain>
    </source>
</reference>
<sequence length="500" mass="54266">MHCAKHRVHAAATGTAFERSANGQASNGCMQPAGTEGANGGVRLPPGCMQPDAYDLSERLRRLLPLAKKPLSFGQLYYLLLGTLVGYKNRVMPRTIVPEGPLTKQALISANLAHHAYSLGATVHKRLDEAFLEQYEVMTKQAYNLLIGQKKLWVSGEREQLLQTLCTRDGRTWITLDFFVQVAIDLSASFEGGTRWTSHFHMPTLLSVDIICVQPGVRGLAHLLLAHICCLTSSFTADRTHWLFDISGRESNLRMVRFTQGIGASHMQTFADEARSEGYVGVEGDDPSIYWTYKTANGFGKDDGSTAGVYAVDVELGSTIGTEHPAVLFNDRVTQSDFLRGGKNCSYFAVAPLEVSRTKLTQQLEQLRAQVLAEELEAALEIKARELGATEALAAAAAALERRLEHPRLPWQHAQYGAAGAPDAALDVDPSMLNSLLASPEISPEIDSSPKPPLPPLKGVLPPCMQTLTTAPHPTESDLPPVARAAPSVTAPHSTKLDEA</sequence>
<proteinExistence type="predicted"/>
<comment type="caution">
    <text evidence="3">The sequence shown here is derived from an EMBL/GenBank/DDBJ whole genome shotgun (WGS) entry which is preliminary data.</text>
</comment>